<evidence type="ECO:0000256" key="1">
    <source>
        <dbReference type="ARBA" id="ARBA00004496"/>
    </source>
</evidence>
<evidence type="ECO:0000313" key="15">
    <source>
        <dbReference type="EMBL" id="MDO6459029.1"/>
    </source>
</evidence>
<name>A0AAW7XXH3_9RHOB</name>
<comment type="subcellular location">
    <subcellularLocation>
        <location evidence="1">Cytoplasm</location>
    </subcellularLocation>
</comment>
<keyword evidence="7" id="KW-0805">Transcription regulation</keyword>
<dbReference type="RefSeq" id="WP_303495210.1">
    <property type="nucleotide sequence ID" value="NZ_JAUOPJ010000030.1"/>
</dbReference>
<dbReference type="SUPFAM" id="SSF46785">
    <property type="entry name" value="Winged helix' DNA-binding domain"/>
    <property type="match status" value="1"/>
</dbReference>
<comment type="caution">
    <text evidence="15">The sequence shown here is derived from an EMBL/GenBank/DDBJ whole genome shotgun (WGS) entry which is preliminary data.</text>
</comment>
<keyword evidence="10" id="KW-0804">Transcription</keyword>
<evidence type="ECO:0000259" key="14">
    <source>
        <dbReference type="PROSITE" id="PS50944"/>
    </source>
</evidence>
<keyword evidence="8" id="KW-0238">DNA-binding</keyword>
<dbReference type="GO" id="GO:0046983">
    <property type="term" value="F:protein dimerization activity"/>
    <property type="evidence" value="ECO:0007669"/>
    <property type="project" value="InterPro"/>
</dbReference>
<dbReference type="CDD" id="cd00090">
    <property type="entry name" value="HTH_ARSR"/>
    <property type="match status" value="1"/>
</dbReference>
<sequence>MPDTFLDETKPENRFARAREAQSAALLEDYAEMIGDLIEELGEARVADIAKRMGVSQPTATKSVARLKREGLATSRPYRGIFLTEEGTALATRVRARHRTVVEFLIKMGVPEDIAELDAEGIEHHVSQVTLTVFEKVVADDKGD</sequence>
<dbReference type="Pfam" id="PF01325">
    <property type="entry name" value="Fe_dep_repress"/>
    <property type="match status" value="1"/>
</dbReference>
<evidence type="ECO:0000256" key="6">
    <source>
        <dbReference type="ARBA" id="ARBA00022491"/>
    </source>
</evidence>
<keyword evidence="11" id="KW-0464">Manganese</keyword>
<evidence type="ECO:0000256" key="2">
    <source>
        <dbReference type="ARBA" id="ARBA00007871"/>
    </source>
</evidence>
<dbReference type="InterPro" id="IPR036390">
    <property type="entry name" value="WH_DNA-bd_sf"/>
</dbReference>
<dbReference type="InterPro" id="IPR022687">
    <property type="entry name" value="HTH_DTXR"/>
</dbReference>
<dbReference type="Pfam" id="PF02742">
    <property type="entry name" value="Fe_dep_repr_C"/>
    <property type="match status" value="1"/>
</dbReference>
<keyword evidence="5" id="KW-0963">Cytoplasm</keyword>
<dbReference type="InterPro" id="IPR050536">
    <property type="entry name" value="DtxR_MntR_Metal-Reg"/>
</dbReference>
<keyword evidence="6" id="KW-0678">Repressor</keyword>
<protein>
    <recommendedName>
        <fullName evidence="4">Transcriptional regulator MntR</fullName>
    </recommendedName>
    <alternativeName>
        <fullName evidence="13">Manganese transport regulator</fullName>
    </alternativeName>
</protein>
<dbReference type="InterPro" id="IPR036388">
    <property type="entry name" value="WH-like_DNA-bd_sf"/>
</dbReference>
<dbReference type="Gene3D" id="1.10.60.10">
    <property type="entry name" value="Iron dependent repressor, metal binding and dimerisation domain"/>
    <property type="match status" value="1"/>
</dbReference>
<dbReference type="PANTHER" id="PTHR33238">
    <property type="entry name" value="IRON (METAL) DEPENDENT REPRESSOR, DTXR FAMILY"/>
    <property type="match status" value="1"/>
</dbReference>
<feature type="domain" description="HTH dtxR-type" evidence="14">
    <location>
        <begin position="27"/>
        <end position="84"/>
    </location>
</feature>
<dbReference type="EMBL" id="JAUOPJ010000030">
    <property type="protein sequence ID" value="MDO6459029.1"/>
    <property type="molecule type" value="Genomic_DNA"/>
</dbReference>
<dbReference type="Gene3D" id="1.10.10.10">
    <property type="entry name" value="Winged helix-like DNA-binding domain superfamily/Winged helix DNA-binding domain"/>
    <property type="match status" value="1"/>
</dbReference>
<evidence type="ECO:0000256" key="8">
    <source>
        <dbReference type="ARBA" id="ARBA00023125"/>
    </source>
</evidence>
<dbReference type="GO" id="GO:0003700">
    <property type="term" value="F:DNA-binding transcription factor activity"/>
    <property type="evidence" value="ECO:0007669"/>
    <property type="project" value="InterPro"/>
</dbReference>
<keyword evidence="9" id="KW-0010">Activator</keyword>
<evidence type="ECO:0000256" key="11">
    <source>
        <dbReference type="ARBA" id="ARBA00023211"/>
    </source>
</evidence>
<evidence type="ECO:0000256" key="9">
    <source>
        <dbReference type="ARBA" id="ARBA00023159"/>
    </source>
</evidence>
<accession>A0AAW7XXH3</accession>
<dbReference type="GO" id="GO:0005737">
    <property type="term" value="C:cytoplasm"/>
    <property type="evidence" value="ECO:0007669"/>
    <property type="project" value="UniProtKB-SubCell"/>
</dbReference>
<dbReference type="AlphaFoldDB" id="A0AAW7XXH3"/>
<dbReference type="PANTHER" id="PTHR33238:SF11">
    <property type="entry name" value="TRANSCRIPTIONAL REGULATOR MNTR"/>
    <property type="match status" value="1"/>
</dbReference>
<reference evidence="15" key="1">
    <citation type="submission" date="2023-07" db="EMBL/GenBank/DDBJ databases">
        <title>Genome content predicts the carbon catabolic preferences of heterotrophic bacteria.</title>
        <authorList>
            <person name="Gralka M."/>
        </authorList>
    </citation>
    <scope>NUCLEOTIDE SEQUENCE</scope>
    <source>
        <strain evidence="15">I2M02</strain>
    </source>
</reference>
<evidence type="ECO:0000256" key="7">
    <source>
        <dbReference type="ARBA" id="ARBA00023015"/>
    </source>
</evidence>
<dbReference type="SMART" id="SM00529">
    <property type="entry name" value="HTH_DTXR"/>
    <property type="match status" value="1"/>
</dbReference>
<evidence type="ECO:0000313" key="16">
    <source>
        <dbReference type="Proteomes" id="UP001169823"/>
    </source>
</evidence>
<dbReference type="NCBIfam" id="NF008273">
    <property type="entry name" value="PRK11050.1"/>
    <property type="match status" value="1"/>
</dbReference>
<dbReference type="InterPro" id="IPR001367">
    <property type="entry name" value="Fe_dep_repressor"/>
</dbReference>
<dbReference type="GO" id="GO:0046914">
    <property type="term" value="F:transition metal ion binding"/>
    <property type="evidence" value="ECO:0007669"/>
    <property type="project" value="InterPro"/>
</dbReference>
<dbReference type="Proteomes" id="UP001169823">
    <property type="component" value="Unassembled WGS sequence"/>
</dbReference>
<gene>
    <name evidence="15" type="primary">mntR</name>
    <name evidence="15" type="ORF">Q4494_18290</name>
</gene>
<evidence type="ECO:0000256" key="13">
    <source>
        <dbReference type="ARBA" id="ARBA00032593"/>
    </source>
</evidence>
<proteinExistence type="inferred from homology"/>
<evidence type="ECO:0000256" key="3">
    <source>
        <dbReference type="ARBA" id="ARBA00011738"/>
    </source>
</evidence>
<evidence type="ECO:0000256" key="12">
    <source>
        <dbReference type="ARBA" id="ARBA00025185"/>
    </source>
</evidence>
<comment type="similarity">
    <text evidence="2">Belongs to the DtxR/MntR family.</text>
</comment>
<comment type="subunit">
    <text evidence="3">Homodimer.</text>
</comment>
<dbReference type="InterPro" id="IPR036421">
    <property type="entry name" value="Fe_dep_repressor_sf"/>
</dbReference>
<evidence type="ECO:0000256" key="10">
    <source>
        <dbReference type="ARBA" id="ARBA00023163"/>
    </source>
</evidence>
<evidence type="ECO:0000256" key="4">
    <source>
        <dbReference type="ARBA" id="ARBA00022386"/>
    </source>
</evidence>
<dbReference type="PROSITE" id="PS50944">
    <property type="entry name" value="HTH_DTXR"/>
    <property type="match status" value="1"/>
</dbReference>
<dbReference type="InterPro" id="IPR022689">
    <property type="entry name" value="Iron_dep_repressor"/>
</dbReference>
<dbReference type="InterPro" id="IPR011991">
    <property type="entry name" value="ArsR-like_HTH"/>
</dbReference>
<comment type="function">
    <text evidence="12">In the presence of manganese, represses expression of mntH and mntS. Up-regulates expression of mntP.</text>
</comment>
<organism evidence="15 16">
    <name type="scientific">Celeribacter halophilus</name>
    <dbReference type="NCBI Taxonomy" id="576117"/>
    <lineage>
        <taxon>Bacteria</taxon>
        <taxon>Pseudomonadati</taxon>
        <taxon>Pseudomonadota</taxon>
        <taxon>Alphaproteobacteria</taxon>
        <taxon>Rhodobacterales</taxon>
        <taxon>Roseobacteraceae</taxon>
        <taxon>Celeribacter</taxon>
    </lineage>
</organism>
<dbReference type="GO" id="GO:0003677">
    <property type="term" value="F:DNA binding"/>
    <property type="evidence" value="ECO:0007669"/>
    <property type="project" value="UniProtKB-KW"/>
</dbReference>
<evidence type="ECO:0000256" key="5">
    <source>
        <dbReference type="ARBA" id="ARBA00022490"/>
    </source>
</evidence>